<evidence type="ECO:0008006" key="3">
    <source>
        <dbReference type="Google" id="ProtNLM"/>
    </source>
</evidence>
<evidence type="ECO:0000313" key="2">
    <source>
        <dbReference type="Proteomes" id="UP000237000"/>
    </source>
</evidence>
<gene>
    <name evidence="1" type="ORF">TorRG33x02_048320</name>
</gene>
<comment type="caution">
    <text evidence="1">The sequence shown here is derived from an EMBL/GenBank/DDBJ whole genome shotgun (WGS) entry which is preliminary data.</text>
</comment>
<keyword evidence="2" id="KW-1185">Reference proteome</keyword>
<dbReference type="InParanoid" id="A0A2P5FND6"/>
<accession>A0A2P5FND6</accession>
<dbReference type="EMBL" id="JXTC01000019">
    <property type="protein sequence ID" value="PON99289.1"/>
    <property type="molecule type" value="Genomic_DNA"/>
</dbReference>
<dbReference type="AlphaFoldDB" id="A0A2P5FND6"/>
<name>A0A2P5FND6_TREOI</name>
<protein>
    <recommendedName>
        <fullName evidence="3">Aspartic peptidase</fullName>
    </recommendedName>
</protein>
<reference evidence="2" key="1">
    <citation type="submission" date="2016-06" db="EMBL/GenBank/DDBJ databases">
        <title>Parallel loss of symbiosis genes in relatives of nitrogen-fixing non-legume Parasponia.</title>
        <authorList>
            <person name="Van Velzen R."/>
            <person name="Holmer R."/>
            <person name="Bu F."/>
            <person name="Rutten L."/>
            <person name="Van Zeijl A."/>
            <person name="Liu W."/>
            <person name="Santuari L."/>
            <person name="Cao Q."/>
            <person name="Sharma T."/>
            <person name="Shen D."/>
            <person name="Roswanjaya Y."/>
            <person name="Wardhani T."/>
            <person name="Kalhor M.S."/>
            <person name="Jansen J."/>
            <person name="Van den Hoogen J."/>
            <person name="Gungor B."/>
            <person name="Hartog M."/>
            <person name="Hontelez J."/>
            <person name="Verver J."/>
            <person name="Yang W.-C."/>
            <person name="Schijlen E."/>
            <person name="Repin R."/>
            <person name="Schilthuizen M."/>
            <person name="Schranz E."/>
            <person name="Heidstra R."/>
            <person name="Miyata K."/>
            <person name="Fedorova E."/>
            <person name="Kohlen W."/>
            <person name="Bisseling T."/>
            <person name="Smit S."/>
            <person name="Geurts R."/>
        </authorList>
    </citation>
    <scope>NUCLEOTIDE SEQUENCE [LARGE SCALE GENOMIC DNA]</scope>
    <source>
        <strain evidence="2">cv. RG33-2</strain>
    </source>
</reference>
<organism evidence="1 2">
    <name type="scientific">Trema orientale</name>
    <name type="common">Charcoal tree</name>
    <name type="synonym">Celtis orientalis</name>
    <dbReference type="NCBI Taxonomy" id="63057"/>
    <lineage>
        <taxon>Eukaryota</taxon>
        <taxon>Viridiplantae</taxon>
        <taxon>Streptophyta</taxon>
        <taxon>Embryophyta</taxon>
        <taxon>Tracheophyta</taxon>
        <taxon>Spermatophyta</taxon>
        <taxon>Magnoliopsida</taxon>
        <taxon>eudicotyledons</taxon>
        <taxon>Gunneridae</taxon>
        <taxon>Pentapetalae</taxon>
        <taxon>rosids</taxon>
        <taxon>fabids</taxon>
        <taxon>Rosales</taxon>
        <taxon>Cannabaceae</taxon>
        <taxon>Trema</taxon>
    </lineage>
</organism>
<dbReference type="Proteomes" id="UP000237000">
    <property type="component" value="Unassembled WGS sequence"/>
</dbReference>
<evidence type="ECO:0000313" key="1">
    <source>
        <dbReference type="EMBL" id="PON99289.1"/>
    </source>
</evidence>
<proteinExistence type="predicted"/>
<dbReference type="OrthoDB" id="2747330at2759"/>
<sequence>MGYLGFAIYSDSGVKKFGSKFPNCVGDVTNPDYLYGQLHFGSEIECEGESIPMEVGGVYRVSLESTSLDGERLAIGPEKALINTGAVITRLTNGYFTTIQ</sequence>